<feature type="domain" description="Beta-galactosidase galactose-binding" evidence="8">
    <location>
        <begin position="558"/>
        <end position="620"/>
    </location>
</feature>
<dbReference type="InterPro" id="IPR031330">
    <property type="entry name" value="Gly_Hdrlase_35_cat"/>
</dbReference>
<comment type="similarity">
    <text evidence="1 4">Belongs to the glycosyl hydrolase 35 family.</text>
</comment>
<feature type="signal peptide" evidence="5">
    <location>
        <begin position="1"/>
        <end position="15"/>
    </location>
</feature>
<evidence type="ECO:0000256" key="4">
    <source>
        <dbReference type="RuleBase" id="RU003679"/>
    </source>
</evidence>
<dbReference type="EMBL" id="OU015568">
    <property type="protein sequence ID" value="CAG5090742.1"/>
    <property type="molecule type" value="Genomic_DNA"/>
</dbReference>
<evidence type="ECO:0000259" key="7">
    <source>
        <dbReference type="Pfam" id="PF21317"/>
    </source>
</evidence>
<dbReference type="PANTHER" id="PTHR23421">
    <property type="entry name" value="BETA-GALACTOSIDASE RELATED"/>
    <property type="match status" value="1"/>
</dbReference>
<dbReference type="SUPFAM" id="SSF49785">
    <property type="entry name" value="Galactose-binding domain-like"/>
    <property type="match status" value="1"/>
</dbReference>
<dbReference type="Pfam" id="PF21317">
    <property type="entry name" value="BetaGal_ABD_1"/>
    <property type="match status" value="1"/>
</dbReference>
<dbReference type="InterPro" id="IPR001944">
    <property type="entry name" value="Glycoside_Hdrlase_35"/>
</dbReference>
<evidence type="ECO:0000259" key="8">
    <source>
        <dbReference type="Pfam" id="PF21467"/>
    </source>
</evidence>
<evidence type="ECO:0000256" key="5">
    <source>
        <dbReference type="SAM" id="SignalP"/>
    </source>
</evidence>
<keyword evidence="2" id="KW-0378">Hydrolase</keyword>
<organism evidence="9 10">
    <name type="scientific">Oikopleura dioica</name>
    <name type="common">Tunicate</name>
    <dbReference type="NCBI Taxonomy" id="34765"/>
    <lineage>
        <taxon>Eukaryota</taxon>
        <taxon>Metazoa</taxon>
        <taxon>Chordata</taxon>
        <taxon>Tunicata</taxon>
        <taxon>Appendicularia</taxon>
        <taxon>Copelata</taxon>
        <taxon>Oikopleuridae</taxon>
        <taxon>Oikopleura</taxon>
    </lineage>
</organism>
<evidence type="ECO:0000313" key="9">
    <source>
        <dbReference type="EMBL" id="CAG5090742.1"/>
    </source>
</evidence>
<name>A0ABN7S6R3_OIKDI</name>
<dbReference type="InterPro" id="IPR048912">
    <property type="entry name" value="BetaGal1-like_ABD1"/>
</dbReference>
<keyword evidence="10" id="KW-1185">Reference proteome</keyword>
<sequence>MKIFGCCLLLDLVHASLNFHRKPGLVAEGANFTLDGKLRKSKYRILSGSLHYFRVPKEYWRDRLEKLKGAGLNTVQTYIAWNLHEPREGEYIFEDELDISEFLSIAKDVGLYVIMRPGPYICAEWEWGGFPAWLLTKENMIVRQTKSQAYLTAVENWFAVLFSQLRDHQWSRNGPIISIQVENEYASYNKDPEYLPWVKNLLLDVGATELLFTSDGPYQMSRPGAHLLPDTFLTANFQSVGDAFQVLEKLQPNRPKMVSEFWAGWFDHWGQQGHSTLAPATFNKTMREILNAGSSVNQYMFHGGTSFGWMAGSNWLSKKQRGTSDTTSYDYDAPLSESGDITEKWNITREIIKEYFPSYVNDSFVFKRPEIKKYDNVSAGFMADIWNFLSHNEEILRDLEYEQPAASQVSSMEFFNGQYSLPYGYAIYQTLVNCDRENDMSIYNIQSALSPNMTRVTIFVDKFNISTINLLDDIIPDEIKFDCQNGEQKQISFLAENAGRVNFGQLDGNFAGLTDTPKFTTYFPLSHTWTQTSLPLNAQQIRMVKAQDDENASLPGFFEAILYINETQSGFDFPHDTYIDFGKSGWGKGAVFINGRNLGRYWPSAGPQQTLYLPGPWLKPFLHIKLTNKVSKVVSEANKSNREDKKVVSSLNTLNNLHNIPSSPHSILYNAHSFITSLGNKKIVIIITTINTNKDNLVNTVIKEAKEVNMVQISSNTTDINTIIKMNNSDRSNSGTNMGNLVNMVIKVAKEAKEDDMVIIISSSKNINMIAKTITSDISRTHKDPSNRINSHNKITEENDFCQVNFIKNLFLHLNNTTFVLETTTTFLLYFITGHKNFSENSE</sequence>
<proteinExistence type="inferred from homology"/>
<keyword evidence="5" id="KW-0732">Signal</keyword>
<dbReference type="Proteomes" id="UP001158576">
    <property type="component" value="Chromosome PAR"/>
</dbReference>
<dbReference type="InterPro" id="IPR008979">
    <property type="entry name" value="Galactose-bd-like_sf"/>
</dbReference>
<dbReference type="Gene3D" id="3.20.20.80">
    <property type="entry name" value="Glycosidases"/>
    <property type="match status" value="1"/>
</dbReference>
<dbReference type="PRINTS" id="PR00742">
    <property type="entry name" value="GLHYDRLASE35"/>
</dbReference>
<evidence type="ECO:0000256" key="3">
    <source>
        <dbReference type="ARBA" id="ARBA00023295"/>
    </source>
</evidence>
<dbReference type="InterPro" id="IPR048913">
    <property type="entry name" value="BetaGal_gal-bd"/>
</dbReference>
<protein>
    <submittedName>
        <fullName evidence="9">Oidioi.mRNA.OKI2018_I69.PAR.g12707.t1.cds</fullName>
    </submittedName>
</protein>
<reference evidence="9 10" key="1">
    <citation type="submission" date="2021-04" db="EMBL/GenBank/DDBJ databases">
        <authorList>
            <person name="Bliznina A."/>
        </authorList>
    </citation>
    <scope>NUCLEOTIDE SEQUENCE [LARGE SCALE GENOMIC DNA]</scope>
</reference>
<accession>A0ABN7S6R3</accession>
<evidence type="ECO:0000256" key="1">
    <source>
        <dbReference type="ARBA" id="ARBA00009809"/>
    </source>
</evidence>
<feature type="chain" id="PRO_5046176647" evidence="5">
    <location>
        <begin position="16"/>
        <end position="843"/>
    </location>
</feature>
<dbReference type="InterPro" id="IPR017853">
    <property type="entry name" value="GH"/>
</dbReference>
<dbReference type="Pfam" id="PF01301">
    <property type="entry name" value="Glyco_hydro_35"/>
    <property type="match status" value="1"/>
</dbReference>
<dbReference type="SUPFAM" id="SSF51445">
    <property type="entry name" value="(Trans)glycosidases"/>
    <property type="match status" value="1"/>
</dbReference>
<keyword evidence="3" id="KW-0326">Glycosidase</keyword>
<dbReference type="Gene3D" id="2.60.120.260">
    <property type="entry name" value="Galactose-binding domain-like"/>
    <property type="match status" value="2"/>
</dbReference>
<gene>
    <name evidence="9" type="ORF">OKIOD_LOCUS4265</name>
</gene>
<dbReference type="Pfam" id="PF21467">
    <property type="entry name" value="BetaGal_gal-bd"/>
    <property type="match status" value="1"/>
</dbReference>
<evidence type="ECO:0000259" key="6">
    <source>
        <dbReference type="Pfam" id="PF01301"/>
    </source>
</evidence>
<feature type="domain" description="Beta-galactosidase 1-like first all-beta" evidence="7">
    <location>
        <begin position="422"/>
        <end position="521"/>
    </location>
</feature>
<feature type="domain" description="Glycoside hydrolase 35 catalytic" evidence="6">
    <location>
        <begin position="41"/>
        <end position="354"/>
    </location>
</feature>
<evidence type="ECO:0000313" key="10">
    <source>
        <dbReference type="Proteomes" id="UP001158576"/>
    </source>
</evidence>
<evidence type="ECO:0000256" key="2">
    <source>
        <dbReference type="ARBA" id="ARBA00022801"/>
    </source>
</evidence>